<gene>
    <name evidence="6" type="ORF">HLH44_04150</name>
</gene>
<dbReference type="Pfam" id="PF00126">
    <property type="entry name" value="HTH_1"/>
    <property type="match status" value="1"/>
</dbReference>
<dbReference type="SUPFAM" id="SSF46785">
    <property type="entry name" value="Winged helix' DNA-binding domain"/>
    <property type="match status" value="1"/>
</dbReference>
<dbReference type="InterPro" id="IPR037424">
    <property type="entry name" value="NocR_PBP2"/>
</dbReference>
<sequence>MSRLRMGLRHIEAYRAVSLTGSMTEASRRLYTSQPQVSRLIAQLEKVVGFPLFHRNGTRLSPTTEGARFFRDVEKVFVGLTSLEASAARIRSFSSGRLSVAAMPRLAGGLLARSVARFKSTYPDVLVSIHAGDEASVHSWIRSGQCDVGLAMLYADVPEVRIHPLVTIRCVAIMPRGHPLTAFDRLTPHHFDGQDFISFPAGSPLRQRIEEIFTAASVRPYIVSEAGLGASLCALVSAGLGIGLINSLAATEENRKETLEIRPFDPEISFDIVMMLPALQEQSRLVSSFAACVRETIAQDPTI</sequence>
<dbReference type="Pfam" id="PF03466">
    <property type="entry name" value="LysR_substrate"/>
    <property type="match status" value="1"/>
</dbReference>
<dbReference type="InterPro" id="IPR036390">
    <property type="entry name" value="WH_DNA-bd_sf"/>
</dbReference>
<dbReference type="PROSITE" id="PS50931">
    <property type="entry name" value="HTH_LYSR"/>
    <property type="match status" value="1"/>
</dbReference>
<dbReference type="AlphaFoldDB" id="A0A7W4JXX0"/>
<dbReference type="InterPro" id="IPR036388">
    <property type="entry name" value="WH-like_DNA-bd_sf"/>
</dbReference>
<dbReference type="PRINTS" id="PR00039">
    <property type="entry name" value="HTHLYSR"/>
</dbReference>
<protein>
    <submittedName>
        <fullName evidence="6">LysR family transcriptional regulator</fullName>
    </submittedName>
</protein>
<evidence type="ECO:0000313" key="6">
    <source>
        <dbReference type="EMBL" id="MBB2196665.1"/>
    </source>
</evidence>
<dbReference type="CDD" id="cd08415">
    <property type="entry name" value="PBP2_LysR_opines_like"/>
    <property type="match status" value="1"/>
</dbReference>
<keyword evidence="2" id="KW-0805">Transcription regulation</keyword>
<feature type="domain" description="HTH lysR-type" evidence="5">
    <location>
        <begin position="6"/>
        <end position="63"/>
    </location>
</feature>
<evidence type="ECO:0000256" key="1">
    <source>
        <dbReference type="ARBA" id="ARBA00009437"/>
    </source>
</evidence>
<dbReference type="Gene3D" id="1.10.10.10">
    <property type="entry name" value="Winged helix-like DNA-binding domain superfamily/Winged helix DNA-binding domain"/>
    <property type="match status" value="1"/>
</dbReference>
<dbReference type="InterPro" id="IPR005119">
    <property type="entry name" value="LysR_subst-bd"/>
</dbReference>
<evidence type="ECO:0000256" key="3">
    <source>
        <dbReference type="ARBA" id="ARBA00023125"/>
    </source>
</evidence>
<dbReference type="EMBL" id="JABEQP010000002">
    <property type="protein sequence ID" value="MBB2196665.1"/>
    <property type="molecule type" value="Genomic_DNA"/>
</dbReference>
<comment type="caution">
    <text evidence="6">The sequence shown here is derived from an EMBL/GenBank/DDBJ whole genome shotgun (WGS) entry which is preliminary data.</text>
</comment>
<dbReference type="InterPro" id="IPR000847">
    <property type="entry name" value="LysR_HTH_N"/>
</dbReference>
<comment type="similarity">
    <text evidence="1">Belongs to the LysR transcriptional regulatory family.</text>
</comment>
<proteinExistence type="inferred from homology"/>
<reference evidence="6 7" key="1">
    <citation type="submission" date="2020-04" db="EMBL/GenBank/DDBJ databases">
        <title>Description of novel Gluconacetobacter.</title>
        <authorList>
            <person name="Sombolestani A."/>
        </authorList>
    </citation>
    <scope>NUCLEOTIDE SEQUENCE [LARGE SCALE GENOMIC DNA]</scope>
    <source>
        <strain evidence="6 7">LMG 22058</strain>
    </source>
</reference>
<dbReference type="GO" id="GO:0043565">
    <property type="term" value="F:sequence-specific DNA binding"/>
    <property type="evidence" value="ECO:0007669"/>
    <property type="project" value="TreeGrafter"/>
</dbReference>
<evidence type="ECO:0000256" key="2">
    <source>
        <dbReference type="ARBA" id="ARBA00023015"/>
    </source>
</evidence>
<dbReference type="Proteomes" id="UP000530320">
    <property type="component" value="Unassembled WGS sequence"/>
</dbReference>
<accession>A0A7W4JXX0</accession>
<evidence type="ECO:0000313" key="7">
    <source>
        <dbReference type="Proteomes" id="UP000530320"/>
    </source>
</evidence>
<dbReference type="PANTHER" id="PTHR30427:SF1">
    <property type="entry name" value="TRANSCRIPTIONAL ACTIVATOR PROTEIN LYSR"/>
    <property type="match status" value="1"/>
</dbReference>
<keyword evidence="4" id="KW-0804">Transcription</keyword>
<evidence type="ECO:0000259" key="5">
    <source>
        <dbReference type="PROSITE" id="PS50931"/>
    </source>
</evidence>
<evidence type="ECO:0000256" key="4">
    <source>
        <dbReference type="ARBA" id="ARBA00023163"/>
    </source>
</evidence>
<dbReference type="SUPFAM" id="SSF53850">
    <property type="entry name" value="Periplasmic binding protein-like II"/>
    <property type="match status" value="1"/>
</dbReference>
<dbReference type="GO" id="GO:0010628">
    <property type="term" value="P:positive regulation of gene expression"/>
    <property type="evidence" value="ECO:0007669"/>
    <property type="project" value="TreeGrafter"/>
</dbReference>
<dbReference type="PANTHER" id="PTHR30427">
    <property type="entry name" value="TRANSCRIPTIONAL ACTIVATOR PROTEIN LYSR"/>
    <property type="match status" value="1"/>
</dbReference>
<dbReference type="Gene3D" id="3.40.190.290">
    <property type="match status" value="1"/>
</dbReference>
<keyword evidence="3" id="KW-0238">DNA-binding</keyword>
<name>A0A7W4JXX0_9PROT</name>
<dbReference type="GO" id="GO:0003700">
    <property type="term" value="F:DNA-binding transcription factor activity"/>
    <property type="evidence" value="ECO:0007669"/>
    <property type="project" value="InterPro"/>
</dbReference>
<organism evidence="6 7">
    <name type="scientific">Gluconacetobacter dulcium</name>
    <dbReference type="NCBI Taxonomy" id="2729096"/>
    <lineage>
        <taxon>Bacteria</taxon>
        <taxon>Pseudomonadati</taxon>
        <taxon>Pseudomonadota</taxon>
        <taxon>Alphaproteobacteria</taxon>
        <taxon>Acetobacterales</taxon>
        <taxon>Acetobacteraceae</taxon>
        <taxon>Gluconacetobacter</taxon>
    </lineage>
</organism>